<dbReference type="CDD" id="cd04088">
    <property type="entry name" value="EFG_mtEFG_II"/>
    <property type="match status" value="1"/>
</dbReference>
<dbReference type="InterPro" id="IPR031157">
    <property type="entry name" value="G_TR_CS"/>
</dbReference>
<dbReference type="SMART" id="SM00889">
    <property type="entry name" value="EFG_IV"/>
    <property type="match status" value="1"/>
</dbReference>
<dbReference type="FunFam" id="2.40.30.10:FF:000006">
    <property type="entry name" value="Elongation factor G"/>
    <property type="match status" value="1"/>
</dbReference>
<dbReference type="SMART" id="SM00838">
    <property type="entry name" value="EFG_C"/>
    <property type="match status" value="1"/>
</dbReference>
<dbReference type="GO" id="GO:0032790">
    <property type="term" value="P:ribosome disassembly"/>
    <property type="evidence" value="ECO:0007669"/>
    <property type="project" value="TreeGrafter"/>
</dbReference>
<dbReference type="PANTHER" id="PTHR43261:SF1">
    <property type="entry name" value="RIBOSOME-RELEASING FACTOR 2, MITOCHONDRIAL"/>
    <property type="match status" value="1"/>
</dbReference>
<dbReference type="GO" id="GO:0003924">
    <property type="term" value="F:GTPase activity"/>
    <property type="evidence" value="ECO:0007669"/>
    <property type="project" value="InterPro"/>
</dbReference>
<dbReference type="EMBL" id="CADCWJ010000419">
    <property type="protein sequence ID" value="CAA9564879.1"/>
    <property type="molecule type" value="Genomic_DNA"/>
</dbReference>
<dbReference type="HAMAP" id="MF_00054_B">
    <property type="entry name" value="EF_G_EF_2_B"/>
    <property type="match status" value="1"/>
</dbReference>
<dbReference type="InterPro" id="IPR053905">
    <property type="entry name" value="EF-G-like_DII"/>
</dbReference>
<dbReference type="NCBIfam" id="TIGR00484">
    <property type="entry name" value="EF-G"/>
    <property type="match status" value="1"/>
</dbReference>
<feature type="binding site" evidence="8">
    <location>
        <begin position="28"/>
        <end position="35"/>
    </location>
    <ligand>
        <name>GTP</name>
        <dbReference type="ChEBI" id="CHEBI:37565"/>
    </ligand>
</feature>
<dbReference type="SUPFAM" id="SSF50447">
    <property type="entry name" value="Translation proteins"/>
    <property type="match status" value="1"/>
</dbReference>
<keyword evidence="5 8" id="KW-0648">Protein biosynthesis</keyword>
<feature type="binding site" evidence="8">
    <location>
        <begin position="146"/>
        <end position="149"/>
    </location>
    <ligand>
        <name>GTP</name>
        <dbReference type="ChEBI" id="CHEBI:37565"/>
    </ligand>
</feature>
<dbReference type="GO" id="GO:0005525">
    <property type="term" value="F:GTP binding"/>
    <property type="evidence" value="ECO:0007669"/>
    <property type="project" value="UniProtKB-UniRule"/>
</dbReference>
<evidence type="ECO:0000313" key="10">
    <source>
        <dbReference type="EMBL" id="CAA9564879.1"/>
    </source>
</evidence>
<dbReference type="InterPro" id="IPR020568">
    <property type="entry name" value="Ribosomal_Su5_D2-typ_SF"/>
</dbReference>
<evidence type="ECO:0000256" key="5">
    <source>
        <dbReference type="ARBA" id="ARBA00022917"/>
    </source>
</evidence>
<dbReference type="NCBIfam" id="TIGR00231">
    <property type="entry name" value="small_GTP"/>
    <property type="match status" value="1"/>
</dbReference>
<dbReference type="NCBIfam" id="NF009381">
    <property type="entry name" value="PRK12740.1-5"/>
    <property type="match status" value="1"/>
</dbReference>
<dbReference type="FunFam" id="3.30.230.10:FF:000003">
    <property type="entry name" value="Elongation factor G"/>
    <property type="match status" value="1"/>
</dbReference>
<evidence type="ECO:0000256" key="1">
    <source>
        <dbReference type="ARBA" id="ARBA00005870"/>
    </source>
</evidence>
<feature type="domain" description="Tr-type G" evidence="9">
    <location>
        <begin position="19"/>
        <end position="294"/>
    </location>
</feature>
<dbReference type="InterPro" id="IPR009000">
    <property type="entry name" value="Transl_B-barrel_sf"/>
</dbReference>
<keyword evidence="3 8" id="KW-0547">Nucleotide-binding</keyword>
<comment type="subcellular location">
    <subcellularLocation>
        <location evidence="8">Cytoplasm</location>
    </subcellularLocation>
</comment>
<dbReference type="InterPro" id="IPR035647">
    <property type="entry name" value="EFG_III/V"/>
</dbReference>
<dbReference type="PROSITE" id="PS51722">
    <property type="entry name" value="G_TR_2"/>
    <property type="match status" value="1"/>
</dbReference>
<dbReference type="Gene3D" id="3.30.230.10">
    <property type="match status" value="1"/>
</dbReference>
<evidence type="ECO:0000256" key="3">
    <source>
        <dbReference type="ARBA" id="ARBA00022741"/>
    </source>
</evidence>
<gene>
    <name evidence="8" type="primary">fusA</name>
    <name evidence="10" type="ORF">AVDCRST_MAG87-1866</name>
</gene>
<reference evidence="10" key="1">
    <citation type="submission" date="2020-02" db="EMBL/GenBank/DDBJ databases">
        <authorList>
            <person name="Meier V. D."/>
        </authorList>
    </citation>
    <scope>NUCLEOTIDE SEQUENCE</scope>
    <source>
        <strain evidence="10">AVDCRST_MAG87</strain>
    </source>
</reference>
<dbReference type="FunFam" id="3.40.50.300:FF:000029">
    <property type="entry name" value="Elongation factor G"/>
    <property type="match status" value="1"/>
</dbReference>
<accession>A0A6J4V072</accession>
<dbReference type="InterPro" id="IPR035649">
    <property type="entry name" value="EFG_V"/>
</dbReference>
<dbReference type="Pfam" id="PF03764">
    <property type="entry name" value="EFG_IV"/>
    <property type="match status" value="1"/>
</dbReference>
<comment type="function">
    <text evidence="7 8">Catalyzes the GTP-dependent ribosomal translocation step during translation elongation. During this step, the ribosome changes from the pre-translocational (PRE) to the post-translocational (POST) state as the newly formed A-site-bound peptidyl-tRNA and P-site-bound deacylated tRNA move to the P and E sites, respectively. Catalyzes the coordinated movement of the two tRNA molecules, the mRNA and conformational changes in the ribosome.</text>
</comment>
<dbReference type="InterPro" id="IPR005225">
    <property type="entry name" value="Small_GTP-bd"/>
</dbReference>
<dbReference type="PRINTS" id="PR00315">
    <property type="entry name" value="ELONGATNFCT"/>
</dbReference>
<dbReference type="CDD" id="cd03713">
    <property type="entry name" value="EFG_mtEFG_C"/>
    <property type="match status" value="1"/>
</dbReference>
<keyword evidence="8" id="KW-0963">Cytoplasm</keyword>
<feature type="binding site" evidence="8">
    <location>
        <begin position="92"/>
        <end position="96"/>
    </location>
    <ligand>
        <name>GTP</name>
        <dbReference type="ChEBI" id="CHEBI:37565"/>
    </ligand>
</feature>
<dbReference type="CDD" id="cd16262">
    <property type="entry name" value="EFG_III"/>
    <property type="match status" value="1"/>
</dbReference>
<dbReference type="InterPro" id="IPR047872">
    <property type="entry name" value="EFG_IV"/>
</dbReference>
<dbReference type="InterPro" id="IPR004540">
    <property type="entry name" value="Transl_elong_EFG/EF2"/>
</dbReference>
<dbReference type="InterPro" id="IPR027417">
    <property type="entry name" value="P-loop_NTPase"/>
</dbReference>
<evidence type="ECO:0000256" key="6">
    <source>
        <dbReference type="ARBA" id="ARBA00023134"/>
    </source>
</evidence>
<dbReference type="Pfam" id="PF00009">
    <property type="entry name" value="GTP_EFTU"/>
    <property type="match status" value="1"/>
</dbReference>
<dbReference type="InterPro" id="IPR005517">
    <property type="entry name" value="Transl_elong_EFG/EF2_IV"/>
</dbReference>
<dbReference type="NCBIfam" id="NF009379">
    <property type="entry name" value="PRK12740.1-3"/>
    <property type="match status" value="1"/>
</dbReference>
<dbReference type="Pfam" id="PF14492">
    <property type="entry name" value="EFG_III"/>
    <property type="match status" value="1"/>
</dbReference>
<evidence type="ECO:0000256" key="2">
    <source>
        <dbReference type="ARBA" id="ARBA00017872"/>
    </source>
</evidence>
<dbReference type="AlphaFoldDB" id="A0A6J4V072"/>
<dbReference type="PROSITE" id="PS00301">
    <property type="entry name" value="G_TR_1"/>
    <property type="match status" value="1"/>
</dbReference>
<dbReference type="Pfam" id="PF22042">
    <property type="entry name" value="EF-G_D2"/>
    <property type="match status" value="1"/>
</dbReference>
<dbReference type="SUPFAM" id="SSF54211">
    <property type="entry name" value="Ribosomal protein S5 domain 2-like"/>
    <property type="match status" value="1"/>
</dbReference>
<evidence type="ECO:0000256" key="7">
    <source>
        <dbReference type="ARBA" id="ARBA00024731"/>
    </source>
</evidence>
<dbReference type="FunFam" id="3.30.70.240:FF:000001">
    <property type="entry name" value="Elongation factor G"/>
    <property type="match status" value="1"/>
</dbReference>
<evidence type="ECO:0000256" key="8">
    <source>
        <dbReference type="HAMAP-Rule" id="MF_00054"/>
    </source>
</evidence>
<dbReference type="SUPFAM" id="SSF54980">
    <property type="entry name" value="EF-G C-terminal domain-like"/>
    <property type="match status" value="2"/>
</dbReference>
<keyword evidence="6 8" id="KW-0342">GTP-binding</keyword>
<dbReference type="InterPro" id="IPR000640">
    <property type="entry name" value="EFG_V-like"/>
</dbReference>
<dbReference type="Gene3D" id="3.40.50.300">
    <property type="entry name" value="P-loop containing nucleotide triphosphate hydrolases"/>
    <property type="match status" value="1"/>
</dbReference>
<dbReference type="InterPro" id="IPR014721">
    <property type="entry name" value="Ribsml_uS5_D2-typ_fold_subgr"/>
</dbReference>
<dbReference type="InterPro" id="IPR000795">
    <property type="entry name" value="T_Tr_GTP-bd_dom"/>
</dbReference>
<dbReference type="PANTHER" id="PTHR43261">
    <property type="entry name" value="TRANSLATION ELONGATION FACTOR G-RELATED"/>
    <property type="match status" value="1"/>
</dbReference>
<evidence type="ECO:0000256" key="4">
    <source>
        <dbReference type="ARBA" id="ARBA00022768"/>
    </source>
</evidence>
<dbReference type="CDD" id="cd01886">
    <property type="entry name" value="EF-G"/>
    <property type="match status" value="1"/>
</dbReference>
<dbReference type="CDD" id="cd01434">
    <property type="entry name" value="EFG_mtEFG1_IV"/>
    <property type="match status" value="1"/>
</dbReference>
<dbReference type="Pfam" id="PF00679">
    <property type="entry name" value="EFG_C"/>
    <property type="match status" value="1"/>
</dbReference>
<protein>
    <recommendedName>
        <fullName evidence="2 8">Elongation factor G</fullName>
        <shortName evidence="8">EF-G</shortName>
    </recommendedName>
</protein>
<name>A0A6J4V072_9BACT</name>
<proteinExistence type="inferred from homology"/>
<dbReference type="GO" id="GO:0003746">
    <property type="term" value="F:translation elongation factor activity"/>
    <property type="evidence" value="ECO:0007669"/>
    <property type="project" value="UniProtKB-UniRule"/>
</dbReference>
<dbReference type="FunFam" id="3.30.70.870:FF:000001">
    <property type="entry name" value="Elongation factor G"/>
    <property type="match status" value="1"/>
</dbReference>
<organism evidence="10">
    <name type="scientific">uncultured Thermomicrobiales bacterium</name>
    <dbReference type="NCBI Taxonomy" id="1645740"/>
    <lineage>
        <taxon>Bacteria</taxon>
        <taxon>Pseudomonadati</taxon>
        <taxon>Thermomicrobiota</taxon>
        <taxon>Thermomicrobia</taxon>
        <taxon>Thermomicrobiales</taxon>
        <taxon>environmental samples</taxon>
    </lineage>
</organism>
<dbReference type="Gene3D" id="3.30.70.240">
    <property type="match status" value="1"/>
</dbReference>
<dbReference type="InterPro" id="IPR009022">
    <property type="entry name" value="EFG_III"/>
</dbReference>
<evidence type="ECO:0000259" key="9">
    <source>
        <dbReference type="PROSITE" id="PS51722"/>
    </source>
</evidence>
<dbReference type="SUPFAM" id="SSF52540">
    <property type="entry name" value="P-loop containing nucleoside triphosphate hydrolases"/>
    <property type="match status" value="1"/>
</dbReference>
<dbReference type="GO" id="GO:0005737">
    <property type="term" value="C:cytoplasm"/>
    <property type="evidence" value="ECO:0007669"/>
    <property type="project" value="UniProtKB-SubCell"/>
</dbReference>
<sequence length="704" mass="77010">MSAGTATQPNLTDPQVALRRTRNIGIIAHIDAGKTTTTERILFYTGRVHKTGEVHEGAATMDWMEQERERGITITSAATTCFWNDHRINIIDTPGHVDFTAEVERSLRVLDGGVVVFDAVAGVEPQSETVWRQADKYHVPRICFINKLDRTGASFQRTLDMIVSRLKAKPAPIQIPIGLEADHVGIVDLIEMEAVTFEDSDKGKDPKRSAIPAHLQAEAEAARAHLVELVAETDEELTMRYLEGEEISNEELVAALRRATIQSELVPILCGSALKNKGVQPMLDGIVNYLPSPLDVPPMVGFDPRDESEALREPDPKAPFSALAFKIASDPHVGKLCYIRVYSGTLQSGSYVMNTTKGQRERIGRLLQMHSNHREEISEVSAGNICAVIGLKSTYTGDTLSDPSKPVVLESITFPEPVISVSVEPKTRADQDKMGAALARLADEDPTFRVRTMEETGQTVIDGMGELHLAILVDRMMREFRVEANVGRPQVAYRETITVPVRAEGRHVRQSGGKGQYGHAIVEFSPREQGAGYEFVDGVVGGSVPREYIPAVNAGIREALDSGGNAGFPVVDVQARLVDGSYHDVDSSEMAFKIAGSLAVKVALQRGKSVILEPVMTVEVTTPEEFMGDVIGDLNSRRGQIHGMEERAGAQVIRAEVPLASMFGYVTDLRSMTQGRAVSSMEFHHYAPLPESLAQEFVAKAQRT</sequence>
<keyword evidence="4 8" id="KW-0251">Elongation factor</keyword>
<dbReference type="Gene3D" id="3.30.70.870">
    <property type="entry name" value="Elongation Factor G (Translational Gtpase), domain 3"/>
    <property type="match status" value="1"/>
</dbReference>
<comment type="similarity">
    <text evidence="1 8">Belongs to the TRAFAC class translation factor GTPase superfamily. Classic translation factor GTPase family. EF-G/EF-2 subfamily.</text>
</comment>
<dbReference type="Gene3D" id="2.40.30.10">
    <property type="entry name" value="Translation factors"/>
    <property type="match status" value="1"/>
</dbReference>
<dbReference type="InterPro" id="IPR041095">
    <property type="entry name" value="EFG_II"/>
</dbReference>